<gene>
    <name evidence="1" type="ORF">Zm00014a_023312</name>
</gene>
<accession>A0A3L6DK01</accession>
<protein>
    <submittedName>
        <fullName evidence="1">Uncharacterized protein</fullName>
    </submittedName>
</protein>
<dbReference type="Proteomes" id="UP000251960">
    <property type="component" value="Chromosome 8"/>
</dbReference>
<organism evidence="1">
    <name type="scientific">Zea mays</name>
    <name type="common">Maize</name>
    <dbReference type="NCBI Taxonomy" id="4577"/>
    <lineage>
        <taxon>Eukaryota</taxon>
        <taxon>Viridiplantae</taxon>
        <taxon>Streptophyta</taxon>
        <taxon>Embryophyta</taxon>
        <taxon>Tracheophyta</taxon>
        <taxon>Spermatophyta</taxon>
        <taxon>Magnoliopsida</taxon>
        <taxon>Liliopsida</taxon>
        <taxon>Poales</taxon>
        <taxon>Poaceae</taxon>
        <taxon>PACMAD clade</taxon>
        <taxon>Panicoideae</taxon>
        <taxon>Andropogonodae</taxon>
        <taxon>Andropogoneae</taxon>
        <taxon>Tripsacinae</taxon>
        <taxon>Zea</taxon>
    </lineage>
</organism>
<comment type="caution">
    <text evidence="1">The sequence shown here is derived from an EMBL/GenBank/DDBJ whole genome shotgun (WGS) entry which is preliminary data.</text>
</comment>
<feature type="non-terminal residue" evidence="1">
    <location>
        <position position="1"/>
    </location>
</feature>
<dbReference type="AlphaFoldDB" id="A0A3L6DK01"/>
<proteinExistence type="predicted"/>
<dbReference type="EMBL" id="NCVQ01000009">
    <property type="protein sequence ID" value="PWZ08809.1"/>
    <property type="molecule type" value="Genomic_DNA"/>
</dbReference>
<sequence length="56" mass="6171">HYHSVLTAKPIPIPSCLSFSFPLPAKPIHISIPGYHVSFSFSLPQSLFPFPRASHA</sequence>
<evidence type="ECO:0000313" key="1">
    <source>
        <dbReference type="EMBL" id="PWZ08809.1"/>
    </source>
</evidence>
<name>A0A3L6DK01_MAIZE</name>
<reference evidence="1" key="1">
    <citation type="journal article" date="2018" name="Nat. Genet.">
        <title>Extensive intraspecific gene order and gene structural variations between Mo17 and other maize genomes.</title>
        <authorList>
            <person name="Sun S."/>
            <person name="Zhou Y."/>
            <person name="Chen J."/>
            <person name="Shi J."/>
            <person name="Zhao H."/>
            <person name="Zhao H."/>
            <person name="Song W."/>
            <person name="Zhang M."/>
            <person name="Cui Y."/>
            <person name="Dong X."/>
            <person name="Liu H."/>
            <person name="Ma X."/>
            <person name="Jiao Y."/>
            <person name="Wang B."/>
            <person name="Wei X."/>
            <person name="Stein J.C."/>
            <person name="Glaubitz J.C."/>
            <person name="Lu F."/>
            <person name="Yu G."/>
            <person name="Liang C."/>
            <person name="Fengler K."/>
            <person name="Li B."/>
            <person name="Rafalski A."/>
            <person name="Schnable P.S."/>
            <person name="Ware D.H."/>
            <person name="Buckler E.S."/>
            <person name="Lai J."/>
        </authorList>
    </citation>
    <scope>NUCLEOTIDE SEQUENCE [LARGE SCALE GENOMIC DNA]</scope>
    <source>
        <tissue evidence="1">Seedling</tissue>
    </source>
</reference>